<dbReference type="Pfam" id="PF25182">
    <property type="entry name" value="NonGDSL"/>
    <property type="match status" value="1"/>
</dbReference>
<reference evidence="3 4" key="1">
    <citation type="submission" date="2017-03" db="EMBL/GenBank/DDBJ databases">
        <title>Whole genome sequences of fourteen strains of Bradyrhizobium canariense and one strain of Bradyrhizobium japonicum isolated from Lupinus (Papilionoideae: Genisteae) species in Algeria.</title>
        <authorList>
            <person name="Crovadore J."/>
            <person name="Chekireb D."/>
            <person name="Brachmann A."/>
            <person name="Chablais R."/>
            <person name="Cochard B."/>
            <person name="Lefort F."/>
        </authorList>
    </citation>
    <scope>NUCLEOTIDE SEQUENCE [LARGE SCALE GENOMIC DNA]</scope>
    <source>
        <strain evidence="1 3">UBMA195</strain>
        <strain evidence="2 4">UBMAN05</strain>
    </source>
</reference>
<accession>A0A1X3H839</accession>
<dbReference type="InterPro" id="IPR036514">
    <property type="entry name" value="SGNH_hydro_sf"/>
</dbReference>
<dbReference type="RefSeq" id="WP_018453299.1">
    <property type="nucleotide sequence ID" value="NZ_NAEX01000177.1"/>
</dbReference>
<proteinExistence type="predicted"/>
<dbReference type="SUPFAM" id="SSF52266">
    <property type="entry name" value="SGNH hydrolase"/>
    <property type="match status" value="1"/>
</dbReference>
<sequence>MALGSSEFPVQAAPFEQPLTNFANGLRRGQVKVVAIGSSTTAGEGGIAPYPQRLLADLRSIFPKPGIDVINRGVGGEEAPKELLRFKHDVFDQKPDLVIWQVGTNAVWQSADQNPPTFDETRRAIADGVDQLLVDGGIDVILMDLQYVPAVLTPAKADKANAMVAAISEIAHAKRVNVFRRFALMKGWHDVARISFDRMVDPGDDSRLHASDWTTDKMTWQLTDAIVTAANEAPHGS</sequence>
<dbReference type="AlphaFoldDB" id="A0A1X3H839"/>
<evidence type="ECO:0000313" key="3">
    <source>
        <dbReference type="Proteomes" id="UP000193553"/>
    </source>
</evidence>
<evidence type="ECO:0000313" key="2">
    <source>
        <dbReference type="EMBL" id="OSJ22539.1"/>
    </source>
</evidence>
<gene>
    <name evidence="2" type="ORF">BST63_31610</name>
    <name evidence="1" type="ORF">BSZ18_15515</name>
</gene>
<dbReference type="EMBL" id="NAFI01000170">
    <property type="protein sequence ID" value="OSJ10978.1"/>
    <property type="molecule type" value="Genomic_DNA"/>
</dbReference>
<dbReference type="Gene3D" id="3.40.50.1110">
    <property type="entry name" value="SGNH hydrolase"/>
    <property type="match status" value="1"/>
</dbReference>
<dbReference type="GO" id="GO:0004622">
    <property type="term" value="F:phosphatidylcholine lysophospholipase activity"/>
    <property type="evidence" value="ECO:0007669"/>
    <property type="project" value="TreeGrafter"/>
</dbReference>
<dbReference type="InterPro" id="IPR051532">
    <property type="entry name" value="Ester_Hydrolysis_Enzymes"/>
</dbReference>
<dbReference type="PANTHER" id="PTHR30383">
    <property type="entry name" value="THIOESTERASE 1/PROTEASE 1/LYSOPHOSPHOLIPASE L1"/>
    <property type="match status" value="1"/>
</dbReference>
<dbReference type="PANTHER" id="PTHR30383:SF5">
    <property type="entry name" value="SGNH HYDROLASE-TYPE ESTERASE DOMAIN-CONTAINING PROTEIN"/>
    <property type="match status" value="1"/>
</dbReference>
<protein>
    <submittedName>
        <fullName evidence="1">Lysophospholipase</fullName>
    </submittedName>
</protein>
<dbReference type="EMBL" id="NAFK01000175">
    <property type="protein sequence ID" value="OSJ22539.1"/>
    <property type="molecule type" value="Genomic_DNA"/>
</dbReference>
<evidence type="ECO:0000313" key="4">
    <source>
        <dbReference type="Proteomes" id="UP000193884"/>
    </source>
</evidence>
<dbReference type="CDD" id="cd00229">
    <property type="entry name" value="SGNH_hydrolase"/>
    <property type="match status" value="1"/>
</dbReference>
<dbReference type="OrthoDB" id="7203637at2"/>
<dbReference type="Proteomes" id="UP000193553">
    <property type="component" value="Unassembled WGS sequence"/>
</dbReference>
<keyword evidence="4" id="KW-1185">Reference proteome</keyword>
<organism evidence="1 3">
    <name type="scientific">Bradyrhizobium canariense</name>
    <dbReference type="NCBI Taxonomy" id="255045"/>
    <lineage>
        <taxon>Bacteria</taxon>
        <taxon>Pseudomonadati</taxon>
        <taxon>Pseudomonadota</taxon>
        <taxon>Alphaproteobacteria</taxon>
        <taxon>Hyphomicrobiales</taxon>
        <taxon>Nitrobacteraceae</taxon>
        <taxon>Bradyrhizobium</taxon>
    </lineage>
</organism>
<name>A0A1X3H839_9BRAD</name>
<dbReference type="InterPro" id="IPR057572">
    <property type="entry name" value="NonGDSL"/>
</dbReference>
<evidence type="ECO:0000313" key="1">
    <source>
        <dbReference type="EMBL" id="OSJ10978.1"/>
    </source>
</evidence>
<dbReference type="Proteomes" id="UP000193884">
    <property type="component" value="Unassembled WGS sequence"/>
</dbReference>
<comment type="caution">
    <text evidence="1">The sequence shown here is derived from an EMBL/GenBank/DDBJ whole genome shotgun (WGS) entry which is preliminary data.</text>
</comment>